<organism evidence="6 7">
    <name type="scientific">Enterocloster alcoholdehydrogenati</name>
    <dbReference type="NCBI Taxonomy" id="2547410"/>
    <lineage>
        <taxon>Bacteria</taxon>
        <taxon>Bacillati</taxon>
        <taxon>Bacillota</taxon>
        <taxon>Clostridia</taxon>
        <taxon>Lachnospirales</taxon>
        <taxon>Lachnospiraceae</taxon>
        <taxon>Enterocloster</taxon>
    </lineage>
</organism>
<keyword evidence="2" id="KW-0805">Transcription regulation</keyword>
<evidence type="ECO:0000256" key="1">
    <source>
        <dbReference type="ARBA" id="ARBA00009437"/>
    </source>
</evidence>
<dbReference type="Proteomes" id="UP001600894">
    <property type="component" value="Unassembled WGS sequence"/>
</dbReference>
<dbReference type="Gene3D" id="3.40.190.290">
    <property type="match status" value="1"/>
</dbReference>
<comment type="similarity">
    <text evidence="1">Belongs to the LysR transcriptional regulatory family.</text>
</comment>
<comment type="caution">
    <text evidence="6">The sequence shown here is derived from an EMBL/GenBank/DDBJ whole genome shotgun (WGS) entry which is preliminary data.</text>
</comment>
<dbReference type="InterPro" id="IPR005119">
    <property type="entry name" value="LysR_subst-bd"/>
</dbReference>
<proteinExistence type="inferred from homology"/>
<dbReference type="CDD" id="cd05466">
    <property type="entry name" value="PBP2_LTTR_substrate"/>
    <property type="match status" value="1"/>
</dbReference>
<keyword evidence="4" id="KW-0804">Transcription</keyword>
<evidence type="ECO:0000256" key="2">
    <source>
        <dbReference type="ARBA" id="ARBA00023015"/>
    </source>
</evidence>
<gene>
    <name evidence="6" type="ORF">F130042H8_04060</name>
</gene>
<evidence type="ECO:0000313" key="6">
    <source>
        <dbReference type="EMBL" id="GAA6267346.1"/>
    </source>
</evidence>
<dbReference type="PROSITE" id="PS50931">
    <property type="entry name" value="HTH_LYSR"/>
    <property type="match status" value="1"/>
</dbReference>
<dbReference type="PANTHER" id="PTHR30126">
    <property type="entry name" value="HTH-TYPE TRANSCRIPTIONAL REGULATOR"/>
    <property type="match status" value="1"/>
</dbReference>
<sequence>MDTNMYRYITTVAECKSISAAARRLYISQPALTKQISRLETQLGFKLFDRTKTPLSLTSAGELFVEFADRYVKLENELTNKLRLLDPSKSAVVTVATTPRGGTYIGPSTASFLCHYQGIQLEYMNVSANECEAALEDETVDLAVYTDPVISNQLEYMPLEEDPLLLVVPRNNILLQGKELSGNSLSTPLMLDPLELQEHRLTFILSTPNHSLYHAECAFLSKYQIIPAQSLRVDYVDTRYSIAAGGAGIALLPAITVSRISLSSDAVFCTIRGSNLYRYIVIARKKGRALSENAELFWRFLIDRRFHTHSKQE</sequence>
<dbReference type="Pfam" id="PF00126">
    <property type="entry name" value="HTH_1"/>
    <property type="match status" value="1"/>
</dbReference>
<keyword evidence="3" id="KW-0238">DNA-binding</keyword>
<dbReference type="SUPFAM" id="SSF53850">
    <property type="entry name" value="Periplasmic binding protein-like II"/>
    <property type="match status" value="1"/>
</dbReference>
<evidence type="ECO:0000259" key="5">
    <source>
        <dbReference type="PROSITE" id="PS50931"/>
    </source>
</evidence>
<dbReference type="InterPro" id="IPR036388">
    <property type="entry name" value="WH-like_DNA-bd_sf"/>
</dbReference>
<keyword evidence="7" id="KW-1185">Reference proteome</keyword>
<protein>
    <submittedName>
        <fullName evidence="6">LysR family transcriptional regulator</fullName>
    </submittedName>
</protein>
<name>A0ABQ0ATJ7_9FIRM</name>
<accession>A0ABQ0ATJ7</accession>
<dbReference type="InterPro" id="IPR036390">
    <property type="entry name" value="WH_DNA-bd_sf"/>
</dbReference>
<dbReference type="Gene3D" id="1.10.10.10">
    <property type="entry name" value="Winged helix-like DNA-binding domain superfamily/Winged helix DNA-binding domain"/>
    <property type="match status" value="1"/>
</dbReference>
<dbReference type="PRINTS" id="PR00039">
    <property type="entry name" value="HTHLYSR"/>
</dbReference>
<evidence type="ECO:0000256" key="4">
    <source>
        <dbReference type="ARBA" id="ARBA00023163"/>
    </source>
</evidence>
<evidence type="ECO:0000256" key="3">
    <source>
        <dbReference type="ARBA" id="ARBA00023125"/>
    </source>
</evidence>
<dbReference type="InterPro" id="IPR000847">
    <property type="entry name" value="LysR_HTH_N"/>
</dbReference>
<dbReference type="RefSeq" id="WP_390469061.1">
    <property type="nucleotide sequence ID" value="NZ_BAABXL010000001.1"/>
</dbReference>
<dbReference type="PANTHER" id="PTHR30126:SF96">
    <property type="entry name" value="TRANSCRIPTIONAL REGULATORY PROTEIN, LYSR FAMILY"/>
    <property type="match status" value="1"/>
</dbReference>
<evidence type="ECO:0000313" key="7">
    <source>
        <dbReference type="Proteomes" id="UP001600894"/>
    </source>
</evidence>
<feature type="domain" description="HTH lysR-type" evidence="5">
    <location>
        <begin position="1"/>
        <end position="58"/>
    </location>
</feature>
<reference evidence="6 7" key="1">
    <citation type="submission" date="2024-04" db="EMBL/GenBank/DDBJ databases">
        <title>Defined microbial consortia suppress multidrug-resistant proinflammatory Enterobacteriaceae via ecological control.</title>
        <authorList>
            <person name="Furuichi M."/>
            <person name="Kawaguchi T."/>
            <person name="Pust M."/>
            <person name="Yasuma K."/>
            <person name="Plichta D."/>
            <person name="Hasegawa N."/>
            <person name="Ohya T."/>
            <person name="Bhattarai S."/>
            <person name="Sasajima S."/>
            <person name="Aoto Y."/>
            <person name="Tuganbaev T."/>
            <person name="Yaginuma M."/>
            <person name="Ueda M."/>
            <person name="Okahashi N."/>
            <person name="Amafuji K."/>
            <person name="Kiridooshi Y."/>
            <person name="Sugita K."/>
            <person name="Strazar M."/>
            <person name="Skelly A."/>
            <person name="Suda W."/>
            <person name="Hattori M."/>
            <person name="Nakamoto N."/>
            <person name="Caballero S."/>
            <person name="Norman J."/>
            <person name="Olle B."/>
            <person name="Tanoue T."/>
            <person name="Arita M."/>
            <person name="Bucci V."/>
            <person name="Atarashi K."/>
            <person name="Xavier R."/>
            <person name="Honda K."/>
        </authorList>
    </citation>
    <scope>NUCLEOTIDE SEQUENCE [LARGE SCALE GENOMIC DNA]</scope>
    <source>
        <strain evidence="7">f13</strain>
    </source>
</reference>
<dbReference type="EMBL" id="BAABXL010000001">
    <property type="protein sequence ID" value="GAA6267346.1"/>
    <property type="molecule type" value="Genomic_DNA"/>
</dbReference>
<dbReference type="SUPFAM" id="SSF46785">
    <property type="entry name" value="Winged helix' DNA-binding domain"/>
    <property type="match status" value="1"/>
</dbReference>
<dbReference type="Pfam" id="PF03466">
    <property type="entry name" value="LysR_substrate"/>
    <property type="match status" value="1"/>
</dbReference>